<comment type="function">
    <text evidence="3">Nucleotide-binding protein.</text>
</comment>
<dbReference type="Pfam" id="PF04461">
    <property type="entry name" value="YajQ"/>
    <property type="match status" value="1"/>
</dbReference>
<dbReference type="Gene3D" id="3.30.70.860">
    <property type="match status" value="1"/>
</dbReference>
<name>A0A918YUC2_9ACTN</name>
<dbReference type="HAMAP" id="MF_00632">
    <property type="entry name" value="UPF0234"/>
    <property type="match status" value="1"/>
</dbReference>
<dbReference type="FunFam" id="3.30.70.860:FF:000004">
    <property type="entry name" value="UPF0234 protein AWC22_11905"/>
    <property type="match status" value="1"/>
</dbReference>
<dbReference type="Gene3D" id="3.30.70.990">
    <property type="entry name" value="YajQ-like, domain 2"/>
    <property type="match status" value="1"/>
</dbReference>
<evidence type="ECO:0000256" key="3">
    <source>
        <dbReference type="HAMAP-Rule" id="MF_00632"/>
    </source>
</evidence>
<reference evidence="4" key="2">
    <citation type="submission" date="2020-09" db="EMBL/GenBank/DDBJ databases">
        <authorList>
            <person name="Sun Q."/>
            <person name="Ohkuma M."/>
        </authorList>
    </citation>
    <scope>NUCLEOTIDE SEQUENCE</scope>
    <source>
        <strain evidence="4">JCM 4646</strain>
    </source>
</reference>
<dbReference type="Proteomes" id="UP000617734">
    <property type="component" value="Unassembled WGS sequence"/>
</dbReference>
<evidence type="ECO:0000313" key="4">
    <source>
        <dbReference type="EMBL" id="GHE24978.1"/>
    </source>
</evidence>
<gene>
    <name evidence="4" type="ORF">GCM10018781_75780</name>
</gene>
<dbReference type="EMBL" id="BNBO01000080">
    <property type="protein sequence ID" value="GHE24978.1"/>
    <property type="molecule type" value="Genomic_DNA"/>
</dbReference>
<dbReference type="InterPro" id="IPR035570">
    <property type="entry name" value="UPF0234_N"/>
</dbReference>
<dbReference type="GO" id="GO:0000166">
    <property type="term" value="F:nucleotide binding"/>
    <property type="evidence" value="ECO:0007669"/>
    <property type="project" value="UniProtKB-UniRule"/>
</dbReference>
<dbReference type="GeneID" id="95357806"/>
<keyword evidence="1 3" id="KW-0547">Nucleotide-binding</keyword>
<reference evidence="4" key="1">
    <citation type="journal article" date="2014" name="Int. J. Syst. Evol. Microbiol.">
        <title>Complete genome sequence of Corynebacterium casei LMG S-19264T (=DSM 44701T), isolated from a smear-ripened cheese.</title>
        <authorList>
            <consortium name="US DOE Joint Genome Institute (JGI-PGF)"/>
            <person name="Walter F."/>
            <person name="Albersmeier A."/>
            <person name="Kalinowski J."/>
            <person name="Ruckert C."/>
        </authorList>
    </citation>
    <scope>NUCLEOTIDE SEQUENCE</scope>
    <source>
        <strain evidence="4">JCM 4646</strain>
    </source>
</reference>
<proteinExistence type="inferred from homology"/>
<dbReference type="SUPFAM" id="SSF89963">
    <property type="entry name" value="YajQ-like"/>
    <property type="match status" value="2"/>
</dbReference>
<dbReference type="InterPro" id="IPR035571">
    <property type="entry name" value="UPF0234-like_C"/>
</dbReference>
<dbReference type="InterPro" id="IPR036183">
    <property type="entry name" value="YajQ-like_sf"/>
</dbReference>
<dbReference type="PANTHER" id="PTHR30476:SF0">
    <property type="entry name" value="UPF0234 PROTEIN YAJQ"/>
    <property type="match status" value="1"/>
</dbReference>
<accession>A0A918YUC2</accession>
<sequence length="162" mass="18104">MADSSFDIVSKVEWQEVDNAINQTSREIATRFDFKNVGGEVKRSGEKIEMKANGEERVKAILDVLKDKFIKRGLSLKALDAAEPQLSGKEYKIFADVKEGISQDDAKKVAKIIRDEGPKGVKAQVQGDELRVSSKSRDDLQAIQALLKGKDLDFAIQFVNYR</sequence>
<evidence type="ECO:0000313" key="5">
    <source>
        <dbReference type="Proteomes" id="UP000617734"/>
    </source>
</evidence>
<comment type="similarity">
    <text evidence="2 3">Belongs to the YajQ family.</text>
</comment>
<dbReference type="PANTHER" id="PTHR30476">
    <property type="entry name" value="UPF0234 PROTEIN YAJQ"/>
    <property type="match status" value="1"/>
</dbReference>
<evidence type="ECO:0000256" key="2">
    <source>
        <dbReference type="ARBA" id="ARBA00093450"/>
    </source>
</evidence>
<dbReference type="NCBIfam" id="NF003819">
    <property type="entry name" value="PRK05412.1"/>
    <property type="match status" value="1"/>
</dbReference>
<keyword evidence="5" id="KW-1185">Reference proteome</keyword>
<organism evidence="4 5">
    <name type="scientific">Kitasatospora indigofera</name>
    <dbReference type="NCBI Taxonomy" id="67307"/>
    <lineage>
        <taxon>Bacteria</taxon>
        <taxon>Bacillati</taxon>
        <taxon>Actinomycetota</taxon>
        <taxon>Actinomycetes</taxon>
        <taxon>Kitasatosporales</taxon>
        <taxon>Streptomycetaceae</taxon>
        <taxon>Kitasatospora</taxon>
    </lineage>
</organism>
<dbReference type="InterPro" id="IPR007551">
    <property type="entry name" value="YajQ/Smlt4090-like"/>
</dbReference>
<dbReference type="RefSeq" id="WP_190215469.1">
    <property type="nucleotide sequence ID" value="NZ_BNBO01000080.1"/>
</dbReference>
<evidence type="ECO:0000256" key="1">
    <source>
        <dbReference type="ARBA" id="ARBA00022741"/>
    </source>
</evidence>
<protein>
    <recommendedName>
        <fullName evidence="3">Nucleotide-binding protein GCM10018781_75780</fullName>
    </recommendedName>
</protein>
<dbReference type="CDD" id="cd11740">
    <property type="entry name" value="YajQ_like"/>
    <property type="match status" value="1"/>
</dbReference>
<dbReference type="GO" id="GO:0005829">
    <property type="term" value="C:cytosol"/>
    <property type="evidence" value="ECO:0007669"/>
    <property type="project" value="TreeGrafter"/>
</dbReference>
<comment type="caution">
    <text evidence="4">The sequence shown here is derived from an EMBL/GenBank/DDBJ whole genome shotgun (WGS) entry which is preliminary data.</text>
</comment>
<dbReference type="AlphaFoldDB" id="A0A918YUC2"/>